<reference evidence="1 3" key="1">
    <citation type="journal article" date="2023" name="Int. J. Syst. Evol. Microbiol.">
        <title>Streptococcus sciuri sp. nov., Staphylococcus marylandisciuri sp. nov. and Staphylococcus americanisciuri sp. nov., isolated from faeces of eastern grey squirrel (Sciurus carolinensis).</title>
        <authorList>
            <person name="Volokhov D.V."/>
            <person name="Zagorodnyaya T.A."/>
            <person name="Furtak V.A."/>
            <person name="Nattanmai G."/>
            <person name="Randall L."/>
            <person name="Jose S."/>
            <person name="Gao Y."/>
            <person name="Eisenberg T."/>
            <person name="Delmonte P."/>
            <person name="Blom J."/>
            <person name="Mitchell K.K."/>
        </authorList>
    </citation>
    <scope>NUCLEOTIDE SEQUENCE [LARGE SCALE GENOMIC DNA]</scope>
    <source>
        <strain evidence="1 3">GRT3</strain>
    </source>
</reference>
<protein>
    <recommendedName>
        <fullName evidence="4">Pathogenicity island protein</fullName>
    </recommendedName>
</protein>
<proteinExistence type="predicted"/>
<dbReference type="EMBL" id="JANUXY010000004">
    <property type="protein sequence ID" value="MCS4486346.1"/>
    <property type="molecule type" value="Genomic_DNA"/>
</dbReference>
<evidence type="ECO:0000313" key="1">
    <source>
        <dbReference type="EMBL" id="MCS4486346.1"/>
    </source>
</evidence>
<keyword evidence="3" id="KW-1185">Reference proteome</keyword>
<evidence type="ECO:0008006" key="4">
    <source>
        <dbReference type="Google" id="ProtNLM"/>
    </source>
</evidence>
<comment type="caution">
    <text evidence="1">The sequence shown here is derived from an EMBL/GenBank/DDBJ whole genome shotgun (WGS) entry which is preliminary data.</text>
</comment>
<accession>A0ABT2F1M4</accession>
<dbReference type="RefSeq" id="WP_259199640.1">
    <property type="nucleotide sequence ID" value="NZ_JANUXY010000004.1"/>
</dbReference>
<evidence type="ECO:0000313" key="3">
    <source>
        <dbReference type="Proteomes" id="UP001205609"/>
    </source>
</evidence>
<dbReference type="Proteomes" id="UP001205609">
    <property type="component" value="Unassembled WGS sequence"/>
</dbReference>
<name>A0ABT2F1M4_9STAP</name>
<organism evidence="1 3">
    <name type="scientific">Staphylococcus americanisciuri</name>
    <dbReference type="NCBI Taxonomy" id="2973940"/>
    <lineage>
        <taxon>Bacteria</taxon>
        <taxon>Bacillati</taxon>
        <taxon>Bacillota</taxon>
        <taxon>Bacilli</taxon>
        <taxon>Bacillales</taxon>
        <taxon>Staphylococcaceae</taxon>
        <taxon>Staphylococcus</taxon>
    </lineage>
</organism>
<sequence>MNSSEKLAIIQQILGEVSYEISTALETDESSKFEKEIEYNGKDYTIELTRESYLEDTLISISKRLENINFGHF</sequence>
<gene>
    <name evidence="1" type="ORF">NXS11_05485</name>
    <name evidence="2" type="ORF">NXS11_10155</name>
</gene>
<dbReference type="EMBL" id="JANUXY010000012">
    <property type="protein sequence ID" value="MCS4487227.1"/>
    <property type="molecule type" value="Genomic_DNA"/>
</dbReference>
<evidence type="ECO:0000313" key="2">
    <source>
        <dbReference type="EMBL" id="MCS4487227.1"/>
    </source>
</evidence>